<dbReference type="OrthoDB" id="3545246at2759"/>
<accession>A0A370T9H8</accession>
<dbReference type="AlphaFoldDB" id="A0A370T9H8"/>
<dbReference type="RefSeq" id="XP_031864826.1">
    <property type="nucleotide sequence ID" value="XM_032019119.1"/>
</dbReference>
<name>A0A370T9H8_9HELO</name>
<reference evidence="1 2" key="1">
    <citation type="journal article" date="2018" name="IMA Fungus">
        <title>IMA Genome-F 9: Draft genome sequence of Annulohypoxylon stygium, Aspergillus mulundensis, Berkeleyomyces basicola (syn. Thielaviopsis basicola), Ceratocystis smalleyi, two Cercospora beticola strains, Coleophoma cylindrospora, Fusarium fracticaudum, Phialophora cf. hyalina, and Morchella septimelata.</title>
        <authorList>
            <person name="Wingfield B.D."/>
            <person name="Bills G.F."/>
            <person name="Dong Y."/>
            <person name="Huang W."/>
            <person name="Nel W.J."/>
            <person name="Swalarsk-Parry B.S."/>
            <person name="Vaghefi N."/>
            <person name="Wilken P.M."/>
            <person name="An Z."/>
            <person name="de Beer Z.W."/>
            <person name="De Vos L."/>
            <person name="Chen L."/>
            <person name="Duong T.A."/>
            <person name="Gao Y."/>
            <person name="Hammerbacher A."/>
            <person name="Kikkert J.R."/>
            <person name="Li Y."/>
            <person name="Li H."/>
            <person name="Li K."/>
            <person name="Li Q."/>
            <person name="Liu X."/>
            <person name="Ma X."/>
            <person name="Naidoo K."/>
            <person name="Pethybridge S.J."/>
            <person name="Sun J."/>
            <person name="Steenkamp E.T."/>
            <person name="van der Nest M.A."/>
            <person name="van Wyk S."/>
            <person name="Wingfield M.J."/>
            <person name="Xiong C."/>
            <person name="Yue Q."/>
            <person name="Zhang X."/>
        </authorList>
    </citation>
    <scope>NUCLEOTIDE SEQUENCE [LARGE SCALE GENOMIC DNA]</scope>
    <source>
        <strain evidence="1 2">BP 5553</strain>
    </source>
</reference>
<sequence>MLSSTIVPQAVDRASADMAHAELTSFLDSRNPGAVTKQLDKVLSLDVQLESLDLQKTSSLVADFLHSKGKRLAADFLQAQDATLERSFLVLYCA</sequence>
<keyword evidence="2" id="KW-1185">Reference proteome</keyword>
<organism evidence="1 2">
    <name type="scientific">Venustampulla echinocandica</name>
    <dbReference type="NCBI Taxonomy" id="2656787"/>
    <lineage>
        <taxon>Eukaryota</taxon>
        <taxon>Fungi</taxon>
        <taxon>Dikarya</taxon>
        <taxon>Ascomycota</taxon>
        <taxon>Pezizomycotina</taxon>
        <taxon>Leotiomycetes</taxon>
        <taxon>Helotiales</taxon>
        <taxon>Pleuroascaceae</taxon>
        <taxon>Venustampulla</taxon>
    </lineage>
</organism>
<dbReference type="EMBL" id="NPIC01000016">
    <property type="protein sequence ID" value="RDL30218.1"/>
    <property type="molecule type" value="Genomic_DNA"/>
</dbReference>
<proteinExistence type="predicted"/>
<evidence type="ECO:0000313" key="2">
    <source>
        <dbReference type="Proteomes" id="UP000254866"/>
    </source>
</evidence>
<dbReference type="GeneID" id="43603345"/>
<comment type="caution">
    <text evidence="1">The sequence shown here is derived from an EMBL/GenBank/DDBJ whole genome shotgun (WGS) entry which is preliminary data.</text>
</comment>
<gene>
    <name evidence="1" type="ORF">BP5553_10496</name>
</gene>
<evidence type="ECO:0000313" key="1">
    <source>
        <dbReference type="EMBL" id="RDL30218.1"/>
    </source>
</evidence>
<protein>
    <submittedName>
        <fullName evidence="1">Uncharacterized protein</fullName>
    </submittedName>
</protein>
<dbReference type="Proteomes" id="UP000254866">
    <property type="component" value="Unassembled WGS sequence"/>
</dbReference>